<dbReference type="Pfam" id="PF14430">
    <property type="entry name" value="Imm1"/>
    <property type="match status" value="1"/>
</dbReference>
<proteinExistence type="predicted"/>
<evidence type="ECO:0000313" key="1">
    <source>
        <dbReference type="EMBL" id="ADJ43932.1"/>
    </source>
</evidence>
<accession>A0A0H3CZ69</accession>
<dbReference type="AlphaFoldDB" id="A0A0H3CZ69"/>
<name>A0A0H3CZ69_AMYMU</name>
<dbReference type="InterPro" id="IPR025680">
    <property type="entry name" value="DddI"/>
</dbReference>
<dbReference type="GeneID" id="92869913"/>
<dbReference type="KEGG" id="amd:AMED_2127"/>
<organism evidence="1 2">
    <name type="scientific">Amycolatopsis mediterranei (strain U-32)</name>
    <dbReference type="NCBI Taxonomy" id="749927"/>
    <lineage>
        <taxon>Bacteria</taxon>
        <taxon>Bacillati</taxon>
        <taxon>Actinomycetota</taxon>
        <taxon>Actinomycetes</taxon>
        <taxon>Pseudonocardiales</taxon>
        <taxon>Pseudonocardiaceae</taxon>
        <taxon>Amycolatopsis</taxon>
    </lineage>
</organism>
<gene>
    <name evidence="1" type="ordered locus">AMED_2127</name>
</gene>
<dbReference type="eggNOG" id="ENOG502ZKBF">
    <property type="taxonomic scope" value="Bacteria"/>
</dbReference>
<protein>
    <recommendedName>
        <fullName evidence="3">Immunity protein Imm1</fullName>
    </recommendedName>
</protein>
<evidence type="ECO:0000313" key="2">
    <source>
        <dbReference type="Proteomes" id="UP000000328"/>
    </source>
</evidence>
<dbReference type="EMBL" id="CP002000">
    <property type="protein sequence ID" value="ADJ43932.1"/>
    <property type="molecule type" value="Genomic_DNA"/>
</dbReference>
<dbReference type="RefSeq" id="WP_013224012.1">
    <property type="nucleotide sequence ID" value="NC_014318.1"/>
</dbReference>
<dbReference type="PATRIC" id="fig|749927.5.peg.2196"/>
<evidence type="ECO:0008006" key="3">
    <source>
        <dbReference type="Google" id="ProtNLM"/>
    </source>
</evidence>
<sequence>MVALDIWYRQAGPDNTHPEGATTTVDTVDELNNFIDEVLDETEGYAVPPMIQVAVSGDYNAPVLDVGLGPEYGFIQCLSADGGWSLGDAKCTGHVTYDYMAHAREIPANAEIPLEQVRVAMEQFLTTGTKPKAISWQQPADA</sequence>
<dbReference type="OrthoDB" id="5185958at2"/>
<dbReference type="HOGENOM" id="CLU_129334_0_0_11"/>
<reference evidence="1 2" key="1">
    <citation type="journal article" date="2010" name="Cell Res.">
        <title>Complete genome sequence of the rifamycin SV-producing Amycolatopsis mediterranei U32 revealed its genetic characteristics in phylogeny and metabolism.</title>
        <authorList>
            <person name="Zhao W."/>
            <person name="Zhong Y."/>
            <person name="Yuan H."/>
            <person name="Wang J."/>
            <person name="Zheng H."/>
            <person name="Wang Y."/>
            <person name="Cen X."/>
            <person name="Xu F."/>
            <person name="Bai J."/>
            <person name="Han X."/>
            <person name="Lu G."/>
            <person name="Zhu Y."/>
            <person name="Shao Z."/>
            <person name="Yan H."/>
            <person name="Li C."/>
            <person name="Peng N."/>
            <person name="Zhang Z."/>
            <person name="Zhang Y."/>
            <person name="Lin W."/>
            <person name="Fan Y."/>
            <person name="Qin Z."/>
            <person name="Hu Y."/>
            <person name="Zhu B."/>
            <person name="Wang S."/>
            <person name="Ding X."/>
            <person name="Zhao G.P."/>
        </authorList>
    </citation>
    <scope>NUCLEOTIDE SEQUENCE [LARGE SCALE GENOMIC DNA]</scope>
    <source>
        <strain evidence="2">U-32</strain>
    </source>
</reference>
<dbReference type="Proteomes" id="UP000000328">
    <property type="component" value="Chromosome"/>
</dbReference>